<feature type="compositionally biased region" description="Low complexity" evidence="1">
    <location>
        <begin position="72"/>
        <end position="87"/>
    </location>
</feature>
<keyword evidence="4" id="KW-1185">Reference proteome</keyword>
<protein>
    <recommendedName>
        <fullName evidence="5">Divergent polysaccharide deacetylase</fullName>
    </recommendedName>
</protein>
<dbReference type="AlphaFoldDB" id="A0A2R8AB90"/>
<evidence type="ECO:0008006" key="5">
    <source>
        <dbReference type="Google" id="ProtNLM"/>
    </source>
</evidence>
<evidence type="ECO:0000313" key="3">
    <source>
        <dbReference type="EMBL" id="SPF29320.1"/>
    </source>
</evidence>
<accession>A0A2R8AB90</accession>
<sequence length="475" mass="48101">MAQGSGISFISGFVGGGLLSGLVLGAVSIAVPLPATEQVAREDVAAAAPDAEPEQEEASSTPRLEVTDRDVTVAPAPETTTARPAATSVPTGLSTAPAVDPDLPQTEIALAPVEDVDEAVANRSGAPRPAAPTVDDPLRSAALETPTGTDLGGLSTDNPERVRAPVREPTSGLGAPAPTEQATVSPSLPATTPSVEPTRPTPGLITARGSELIRGSIPDVDSADPPPAPFELPDVAPAVEAVPDSQRPVLVNAAPFEDDRSRPLLAVVLIDDGTSENIAGALTAVSLPVTFALAADLPNVEERANAYRASGFEVLALMPDDLAEDLETLELDAFNRRIAGVLASVPGAVGLMDREGGVLSANAGVGSAAVDYLALSGHALLVHPRMGLTQLDQVARSSGVPSVAVGRDVSTAEGALAVGSTLRRSAVDARSNGTSVVVGSINDTTLSTIVTWALATENRTVALSPLTAVLNRVGL</sequence>
<organism evidence="3 4">
    <name type="scientific">Pontivivens insulae</name>
    <dbReference type="NCBI Taxonomy" id="1639689"/>
    <lineage>
        <taxon>Bacteria</taxon>
        <taxon>Pseudomonadati</taxon>
        <taxon>Pseudomonadota</taxon>
        <taxon>Alphaproteobacteria</taxon>
        <taxon>Rhodobacterales</taxon>
        <taxon>Paracoccaceae</taxon>
        <taxon>Pontivivens</taxon>
    </lineage>
</organism>
<evidence type="ECO:0000313" key="4">
    <source>
        <dbReference type="Proteomes" id="UP000244932"/>
    </source>
</evidence>
<feature type="transmembrane region" description="Helical" evidence="2">
    <location>
        <begin position="7"/>
        <end position="31"/>
    </location>
</feature>
<dbReference type="InterPro" id="IPR006837">
    <property type="entry name" value="Divergent_DAC"/>
</dbReference>
<proteinExistence type="predicted"/>
<dbReference type="Pfam" id="PF04748">
    <property type="entry name" value="Polysacc_deac_2"/>
    <property type="match status" value="1"/>
</dbReference>
<dbReference type="InterPro" id="IPR011330">
    <property type="entry name" value="Glyco_hydro/deAcase_b/a-brl"/>
</dbReference>
<feature type="region of interest" description="Disordered" evidence="1">
    <location>
        <begin position="42"/>
        <end position="102"/>
    </location>
</feature>
<keyword evidence="2" id="KW-0472">Membrane</keyword>
<keyword evidence="2" id="KW-0812">Transmembrane</keyword>
<dbReference type="Proteomes" id="UP000244932">
    <property type="component" value="Unassembled WGS sequence"/>
</dbReference>
<evidence type="ECO:0000256" key="2">
    <source>
        <dbReference type="SAM" id="Phobius"/>
    </source>
</evidence>
<keyword evidence="2" id="KW-1133">Transmembrane helix</keyword>
<dbReference type="EMBL" id="OMKW01000002">
    <property type="protein sequence ID" value="SPF29320.1"/>
    <property type="molecule type" value="Genomic_DNA"/>
</dbReference>
<feature type="region of interest" description="Disordered" evidence="1">
    <location>
        <begin position="120"/>
        <end position="205"/>
    </location>
</feature>
<dbReference type="SUPFAM" id="SSF88713">
    <property type="entry name" value="Glycoside hydrolase/deacetylase"/>
    <property type="match status" value="1"/>
</dbReference>
<name>A0A2R8AB90_9RHOB</name>
<feature type="compositionally biased region" description="Polar residues" evidence="1">
    <location>
        <begin position="180"/>
        <end position="195"/>
    </location>
</feature>
<reference evidence="3 4" key="1">
    <citation type="submission" date="2018-03" db="EMBL/GenBank/DDBJ databases">
        <authorList>
            <person name="Keele B.F."/>
        </authorList>
    </citation>
    <scope>NUCLEOTIDE SEQUENCE [LARGE SCALE GENOMIC DNA]</scope>
    <source>
        <strain evidence="3 4">CeCT 8812</strain>
    </source>
</reference>
<dbReference type="RefSeq" id="WP_162844951.1">
    <property type="nucleotide sequence ID" value="NZ_OMKW01000002.1"/>
</dbReference>
<dbReference type="Gene3D" id="3.20.20.370">
    <property type="entry name" value="Glycoside hydrolase/deacetylase"/>
    <property type="match status" value="1"/>
</dbReference>
<gene>
    <name evidence="3" type="ORF">POI8812_01628</name>
</gene>
<dbReference type="GO" id="GO:0005975">
    <property type="term" value="P:carbohydrate metabolic process"/>
    <property type="evidence" value="ECO:0007669"/>
    <property type="project" value="InterPro"/>
</dbReference>
<evidence type="ECO:0000256" key="1">
    <source>
        <dbReference type="SAM" id="MobiDB-lite"/>
    </source>
</evidence>